<comment type="caution">
    <text evidence="1">The sequence shown here is derived from an EMBL/GenBank/DDBJ whole genome shotgun (WGS) entry which is preliminary data.</text>
</comment>
<dbReference type="EMBL" id="CAKLBY020000065">
    <property type="protein sequence ID" value="CAK7922152.1"/>
    <property type="molecule type" value="Genomic_DNA"/>
</dbReference>
<evidence type="ECO:0000313" key="2">
    <source>
        <dbReference type="Proteomes" id="UP001162060"/>
    </source>
</evidence>
<name>A0AAV1TMW6_9STRA</name>
<dbReference type="Proteomes" id="UP001162060">
    <property type="component" value="Unassembled WGS sequence"/>
</dbReference>
<dbReference type="AlphaFoldDB" id="A0AAV1TMW6"/>
<protein>
    <submittedName>
        <fullName evidence="1">Uncharacterized protein</fullName>
    </submittedName>
</protein>
<gene>
    <name evidence="1" type="ORF">PM001_LOCUS7484</name>
</gene>
<proteinExistence type="predicted"/>
<sequence length="103" mass="11502">MLMSLNDETIARHEDHLEKLVSFRENMSSSSVAHVVGGNLDSGDQLPLQCPSALFHTSANVSDPFAQPRIVCRDLRPSFRHRLGARQEAIVKARSSTQWSRAM</sequence>
<organism evidence="1 2">
    <name type="scientific">Peronospora matthiolae</name>
    <dbReference type="NCBI Taxonomy" id="2874970"/>
    <lineage>
        <taxon>Eukaryota</taxon>
        <taxon>Sar</taxon>
        <taxon>Stramenopiles</taxon>
        <taxon>Oomycota</taxon>
        <taxon>Peronosporomycetes</taxon>
        <taxon>Peronosporales</taxon>
        <taxon>Peronosporaceae</taxon>
        <taxon>Peronospora</taxon>
    </lineage>
</organism>
<accession>A0AAV1TMW6</accession>
<reference evidence="1" key="1">
    <citation type="submission" date="2024-01" db="EMBL/GenBank/DDBJ databases">
        <authorList>
            <person name="Webb A."/>
        </authorList>
    </citation>
    <scope>NUCLEOTIDE SEQUENCE</scope>
    <source>
        <strain evidence="1">Pm1</strain>
    </source>
</reference>
<evidence type="ECO:0000313" key="1">
    <source>
        <dbReference type="EMBL" id="CAK7922152.1"/>
    </source>
</evidence>